<evidence type="ECO:0000313" key="3">
    <source>
        <dbReference type="RefSeq" id="XP_022815820.1"/>
    </source>
</evidence>
<keyword evidence="1" id="KW-0732">Signal</keyword>
<dbReference type="OrthoDB" id="7486254at2759"/>
<dbReference type="RefSeq" id="XP_022815820.1">
    <property type="nucleotide sequence ID" value="XM_022960052.1"/>
</dbReference>
<proteinExistence type="predicted"/>
<organism evidence="2 3">
    <name type="scientific">Spodoptera litura</name>
    <name type="common">Asian cotton leafworm</name>
    <dbReference type="NCBI Taxonomy" id="69820"/>
    <lineage>
        <taxon>Eukaryota</taxon>
        <taxon>Metazoa</taxon>
        <taxon>Ecdysozoa</taxon>
        <taxon>Arthropoda</taxon>
        <taxon>Hexapoda</taxon>
        <taxon>Insecta</taxon>
        <taxon>Pterygota</taxon>
        <taxon>Neoptera</taxon>
        <taxon>Endopterygota</taxon>
        <taxon>Lepidoptera</taxon>
        <taxon>Glossata</taxon>
        <taxon>Ditrysia</taxon>
        <taxon>Noctuoidea</taxon>
        <taxon>Noctuidae</taxon>
        <taxon>Amphipyrinae</taxon>
        <taxon>Spodoptera</taxon>
    </lineage>
</organism>
<protein>
    <submittedName>
        <fullName evidence="3">Uncharacterized protein LOC111349081</fullName>
    </submittedName>
</protein>
<feature type="chain" id="PRO_5039904241" evidence="1">
    <location>
        <begin position="25"/>
        <end position="363"/>
    </location>
</feature>
<reference evidence="3" key="1">
    <citation type="submission" date="2025-08" db="UniProtKB">
        <authorList>
            <consortium name="RefSeq"/>
        </authorList>
    </citation>
    <scope>IDENTIFICATION</scope>
    <source>
        <strain evidence="3">Ishihara</strain>
        <tissue evidence="3">Whole body</tissue>
    </source>
</reference>
<feature type="signal peptide" evidence="1">
    <location>
        <begin position="1"/>
        <end position="24"/>
    </location>
</feature>
<sequence>MSLFWFRFYSTILFFLFTLEGTNCSIPSIFLSQNGPQPVPSLDDIDDDTFNELIRERPDLEHILNIQRKTQLRRHEMPYLMKQNKKNGKYENDNERQIMLVENDDDDITRPLSDFHDGRTTVIIDPSLVPEYPLNPRKRKGSSGIYKKEQRFNNTRRGILWDTPEERAWKNAWWAAHCYNCFIGRGHTPRHKLCHAAFHSNNWKYRTQKRYFRTACYYNWAYRNYGYWKYKAYSWYGEYEYHWSRGLTVHRMGMYTKGCMKRYSDVGEVYTMRACRGYWPMYIGGYLEHRQIRNDLWIGIYPNHTCRMAHHATLIPFNRGISLFGRLRSCSCVGRYCNNAVVNNIYMPLLVIEFLIIYIEVKQ</sequence>
<dbReference type="GeneID" id="111349081"/>
<accession>A0A9J7IK33</accession>
<dbReference type="Proteomes" id="UP000301870">
    <property type="component" value="Chromosome 8"/>
</dbReference>
<name>A0A9J7IK33_SPOLT</name>
<evidence type="ECO:0000256" key="1">
    <source>
        <dbReference type="SAM" id="SignalP"/>
    </source>
</evidence>
<dbReference type="KEGG" id="sliu:111349081"/>
<dbReference type="AlphaFoldDB" id="A0A9J7IK33"/>
<keyword evidence="2" id="KW-1185">Reference proteome</keyword>
<evidence type="ECO:0000313" key="2">
    <source>
        <dbReference type="Proteomes" id="UP000301870"/>
    </source>
</evidence>
<gene>
    <name evidence="3" type="primary">LOC111349081</name>
</gene>